<dbReference type="Gene3D" id="3.40.50.300">
    <property type="entry name" value="P-loop containing nucleotide triphosphate hydrolases"/>
    <property type="match status" value="2"/>
</dbReference>
<dbReference type="SUPFAM" id="SSF90257">
    <property type="entry name" value="Myosin rod fragments"/>
    <property type="match status" value="2"/>
</dbReference>
<gene>
    <name evidence="6" type="primary">smc</name>
    <name evidence="8" type="ORF">SAMN05443662_1049</name>
</gene>
<dbReference type="OrthoDB" id="9808768at2"/>
<keyword evidence="2 6" id="KW-0547">Nucleotide-binding</keyword>
<dbReference type="EMBL" id="FSRE01000002">
    <property type="protein sequence ID" value="SIN93718.1"/>
    <property type="molecule type" value="Genomic_DNA"/>
</dbReference>
<feature type="binding site" evidence="6">
    <location>
        <begin position="32"/>
        <end position="39"/>
    </location>
    <ligand>
        <name>ATP</name>
        <dbReference type="ChEBI" id="CHEBI:30616"/>
    </ligand>
</feature>
<feature type="domain" description="RecF/RecN/SMC N-terminal" evidence="7">
    <location>
        <begin position="3"/>
        <end position="1134"/>
    </location>
</feature>
<dbReference type="GO" id="GO:0005524">
    <property type="term" value="F:ATP binding"/>
    <property type="evidence" value="ECO:0007669"/>
    <property type="project" value="UniProtKB-UniRule"/>
</dbReference>
<keyword evidence="5 6" id="KW-0238">DNA-binding</keyword>
<feature type="coiled-coil region" evidence="6">
    <location>
        <begin position="300"/>
        <end position="476"/>
    </location>
</feature>
<dbReference type="PANTHER" id="PTHR43977">
    <property type="entry name" value="STRUCTURAL MAINTENANCE OF CHROMOSOMES PROTEIN 3"/>
    <property type="match status" value="1"/>
</dbReference>
<comment type="domain">
    <text evidence="6">Contains large globular domains required for ATP hydrolysis at each terminus and a third globular domain forming a flexible hinge near the middle of the molecule. These domains are separated by coiled-coil structures.</text>
</comment>
<protein>
    <recommendedName>
        <fullName evidence="6">Chromosome partition protein Smc</fullName>
    </recommendedName>
</protein>
<keyword evidence="4 6" id="KW-0175">Coiled coil</keyword>
<comment type="similarity">
    <text evidence="6">Belongs to the SMC family.</text>
</comment>
<dbReference type="HAMAP" id="MF_01894">
    <property type="entry name" value="Smc_prok"/>
    <property type="match status" value="1"/>
</dbReference>
<feature type="coiled-coil region" evidence="6">
    <location>
        <begin position="237"/>
        <end position="271"/>
    </location>
</feature>
<evidence type="ECO:0000313" key="9">
    <source>
        <dbReference type="Proteomes" id="UP000198461"/>
    </source>
</evidence>
<dbReference type="RefSeq" id="WP_074201318.1">
    <property type="nucleotide sequence ID" value="NZ_FSRE01000002.1"/>
</dbReference>
<evidence type="ECO:0000256" key="1">
    <source>
        <dbReference type="ARBA" id="ARBA00022490"/>
    </source>
</evidence>
<dbReference type="AlphaFoldDB" id="A0A1N6FEK9"/>
<evidence type="ECO:0000256" key="5">
    <source>
        <dbReference type="ARBA" id="ARBA00023125"/>
    </source>
</evidence>
<accession>A0A1N6FEK9</accession>
<keyword evidence="9" id="KW-1185">Reference proteome</keyword>
<proteinExistence type="inferred from homology"/>
<sequence length="1153" mass="130435">MRLKYIKLAGFKSFAEPTRLDFPGNIVCIVGPNGCGKSNTLDAIRWVMGESAAKELRGGELNDVLFNGTDRRKPVSQCSVELVFDNSDHGLKGPWNRYEALSVKRVHHREQGSHFLLNQQRCRRRDIQALFDGTGLGPRSYALIGQGSINRIIESRPEQLRQMLEELAGIGHYRQRRRETLNRLEATRENLAQLTIQLTTWQEQAEALAAQCETARRHQQLSEALENLTRTVFRGRYAKLMQRLQQDEAALQAQQAAFVRAQQAVETVEKDLVLKQQQLPQVSEAVANARAQWHRLDKACDLTQAQAAQWERRKEQLTQQRTELMQRLQTLEARRSALEAQLDEMEAVRAQLNREKAALAPEQAALKERVRMLTEAVQAAERDERQLHWQLDGIKQRLRTAQAEHERLQREQARLQQQRDALQQRLTSLTAPPETAPLEEAVAQQEATIEAQAYEIERLQDTLERLRGQLSYQEAAVLEKRDAVQRSEAELAGLQAVQASLLEDGGEAETSVGKPLVELVHVTDPAWQQAVERWLGNRLVKGRIVEAWSEHLPDAPWVGIDAPAVLIDDGVPRLHQILQAPWPILRQAQFVRLTEKEGVPDFLESLAEHESVLSPAGVLYRRFERILPVAGSGEGALARQRRIETLQSELDTLRPKLSDAEETLQHLQAERAEMEQALRAAHQAREATQRGLQQVQKQLLQAREAEARYQQQRVELNRQLADIVQQLDKLAPQLLEVNEQCQQLEAEKAGLQAQWREAETAALQQRQHLRTVRQQLEALTSKQAALMQREQQLAVDEARLSAERDQLQTRAHEINGMLEQAAADLEQLLQTSPPSVDEAFQARDKARTLLAQAESELQAAQKQVEALHQQRHEAEQARNRVEQTLAKLEVAIAQAQQQLQALAQSAQEEAGLSPAQLRQLALQEPVDLADAERQLKQVKRELAQLGPVNMTAVSAWETLQKKIEDLQAQKADVEAAVEQLEASIRTIDRDSRKRLRETWREARTRFQAMFPRMFRGGEADLVWVDPDADPLEGGLLVMARPPGKRNTRIQMLSGGEKTLTALALIFAFFEMQPAPFCVLDEVDAPLDDANVLRFCELVKGMAKRLQFILITHNKTTMQMAEQLLGVTMNEPGVSRVVSVDLDAAMEMIGEEAS</sequence>
<evidence type="ECO:0000256" key="4">
    <source>
        <dbReference type="ARBA" id="ARBA00023054"/>
    </source>
</evidence>
<dbReference type="CDD" id="cd03278">
    <property type="entry name" value="ABC_SMC_barmotin"/>
    <property type="match status" value="1"/>
</dbReference>
<dbReference type="SUPFAM" id="SSF52540">
    <property type="entry name" value="P-loop containing nucleoside triphosphate hydrolases"/>
    <property type="match status" value="1"/>
</dbReference>
<dbReference type="GO" id="GO:0016887">
    <property type="term" value="F:ATP hydrolysis activity"/>
    <property type="evidence" value="ECO:0007669"/>
    <property type="project" value="InterPro"/>
</dbReference>
<keyword evidence="1 6" id="KW-0963">Cytoplasm</keyword>
<dbReference type="InterPro" id="IPR003395">
    <property type="entry name" value="RecF/RecN/SMC_N"/>
</dbReference>
<dbReference type="GO" id="GO:0030261">
    <property type="term" value="P:chromosome condensation"/>
    <property type="evidence" value="ECO:0007669"/>
    <property type="project" value="InterPro"/>
</dbReference>
<dbReference type="InterPro" id="IPR024704">
    <property type="entry name" value="SMC"/>
</dbReference>
<reference evidence="8 9" key="1">
    <citation type="submission" date="2016-11" db="EMBL/GenBank/DDBJ databases">
        <authorList>
            <person name="Jaros S."/>
            <person name="Januszkiewicz K."/>
            <person name="Wedrychowicz H."/>
        </authorList>
    </citation>
    <scope>NUCLEOTIDE SEQUENCE [LARGE SCALE GENOMIC DNA]</scope>
    <source>
        <strain evidence="8 9">DSM 17737</strain>
    </source>
</reference>
<comment type="function">
    <text evidence="6">Required for chromosome condensation and partitioning.</text>
</comment>
<dbReference type="GO" id="GO:0003677">
    <property type="term" value="F:DNA binding"/>
    <property type="evidence" value="ECO:0007669"/>
    <property type="project" value="UniProtKB-UniRule"/>
</dbReference>
<dbReference type="GO" id="GO:0007062">
    <property type="term" value="P:sister chromatid cohesion"/>
    <property type="evidence" value="ECO:0007669"/>
    <property type="project" value="InterPro"/>
</dbReference>
<dbReference type="PIRSF" id="PIRSF005719">
    <property type="entry name" value="SMC"/>
    <property type="match status" value="1"/>
</dbReference>
<dbReference type="Pfam" id="PF02463">
    <property type="entry name" value="SMC_N"/>
    <property type="match status" value="1"/>
</dbReference>
<dbReference type="Proteomes" id="UP000198461">
    <property type="component" value="Unassembled WGS sequence"/>
</dbReference>
<feature type="coiled-coil region" evidence="6">
    <location>
        <begin position="174"/>
        <end position="211"/>
    </location>
</feature>
<name>A0A1N6FEK9_9GAMM</name>
<evidence type="ECO:0000313" key="8">
    <source>
        <dbReference type="EMBL" id="SIN93718.1"/>
    </source>
</evidence>
<dbReference type="GO" id="GO:0007059">
    <property type="term" value="P:chromosome segregation"/>
    <property type="evidence" value="ECO:0007669"/>
    <property type="project" value="UniProtKB-UniRule"/>
</dbReference>
<evidence type="ECO:0000256" key="6">
    <source>
        <dbReference type="HAMAP-Rule" id="MF_01894"/>
    </source>
</evidence>
<dbReference type="InterPro" id="IPR027417">
    <property type="entry name" value="P-loop_NTPase"/>
</dbReference>
<comment type="subunit">
    <text evidence="6">Homodimer.</text>
</comment>
<dbReference type="GO" id="GO:0005737">
    <property type="term" value="C:cytoplasm"/>
    <property type="evidence" value="ECO:0007669"/>
    <property type="project" value="UniProtKB-SubCell"/>
</dbReference>
<feature type="coiled-coil region" evidence="6">
    <location>
        <begin position="643"/>
        <end position="905"/>
    </location>
</feature>
<evidence type="ECO:0000259" key="7">
    <source>
        <dbReference type="Pfam" id="PF02463"/>
    </source>
</evidence>
<dbReference type="STRING" id="364032.SAMN05443662_1049"/>
<feature type="coiled-coil region" evidence="6">
    <location>
        <begin position="956"/>
        <end position="990"/>
    </location>
</feature>
<keyword evidence="3 6" id="KW-0067">ATP-binding</keyword>
<dbReference type="GO" id="GO:0006260">
    <property type="term" value="P:DNA replication"/>
    <property type="evidence" value="ECO:0007669"/>
    <property type="project" value="UniProtKB-UniRule"/>
</dbReference>
<evidence type="ECO:0000256" key="2">
    <source>
        <dbReference type="ARBA" id="ARBA00022741"/>
    </source>
</evidence>
<comment type="subcellular location">
    <subcellularLocation>
        <location evidence="6">Cytoplasm</location>
    </subcellularLocation>
</comment>
<organism evidence="8 9">
    <name type="scientific">Sulfurivirga caldicuralii</name>
    <dbReference type="NCBI Taxonomy" id="364032"/>
    <lineage>
        <taxon>Bacteria</taxon>
        <taxon>Pseudomonadati</taxon>
        <taxon>Pseudomonadota</taxon>
        <taxon>Gammaproteobacteria</taxon>
        <taxon>Thiotrichales</taxon>
        <taxon>Piscirickettsiaceae</taxon>
        <taxon>Sulfurivirga</taxon>
    </lineage>
</organism>
<dbReference type="InterPro" id="IPR011890">
    <property type="entry name" value="SMC_prok"/>
</dbReference>
<evidence type="ECO:0000256" key="3">
    <source>
        <dbReference type="ARBA" id="ARBA00022840"/>
    </source>
</evidence>
<dbReference type="Gene3D" id="1.10.287.1490">
    <property type="match status" value="2"/>
</dbReference>